<protein>
    <recommendedName>
        <fullName evidence="1">DUF6745 domain-containing protein</fullName>
    </recommendedName>
</protein>
<dbReference type="InterPro" id="IPR046633">
    <property type="entry name" value="DUF6745"/>
</dbReference>
<dbReference type="AlphaFoldDB" id="A0A1Z4GP26"/>
<proteinExistence type="predicted"/>
<feature type="domain" description="DUF6745" evidence="1">
    <location>
        <begin position="200"/>
        <end position="270"/>
    </location>
</feature>
<keyword evidence="3" id="KW-1185">Reference proteome</keyword>
<sequence length="271" mass="32181">MYYLYLDIYPIQNTNYTSMSRPRNHKLTPQKEALIPAYWKKWRKIVFSTEPIDRNKNREVVKNLYSLVDNDIPQIVFCLSPYAAINEMLSMSSSNNRLFETFVDDVLNIVRREIQYFWKQAILDPINSYSQEYFIKYLENPDIPSELDCPRQDDFNILDTIFKHNQSELVWQLWSKKISFQTISPFDWMYTAATFDFFISELDCYYNPEIYQVIEQVILASGIIFLFDQYCFVCDRPTTLSLDSEHRLHAEDKPAIQFADGFSIYSSHGVN</sequence>
<name>A0A1Z4GP26_9CYAN</name>
<dbReference type="EMBL" id="AP018174">
    <property type="protein sequence ID" value="BAY19239.1"/>
    <property type="molecule type" value="Genomic_DNA"/>
</dbReference>
<dbReference type="Pfam" id="PF20530">
    <property type="entry name" value="DUF6745"/>
    <property type="match status" value="1"/>
</dbReference>
<evidence type="ECO:0000259" key="1">
    <source>
        <dbReference type="Pfam" id="PF20530"/>
    </source>
</evidence>
<accession>A0A1Z4GP26</accession>
<dbReference type="OrthoDB" id="490979at2"/>
<reference evidence="2 3" key="1">
    <citation type="submission" date="2017-06" db="EMBL/GenBank/DDBJ databases">
        <title>Genome sequencing of cyanobaciteial culture collection at National Institute for Environmental Studies (NIES).</title>
        <authorList>
            <person name="Hirose Y."/>
            <person name="Shimura Y."/>
            <person name="Fujisawa T."/>
            <person name="Nakamura Y."/>
            <person name="Kawachi M."/>
        </authorList>
    </citation>
    <scope>NUCLEOTIDE SEQUENCE [LARGE SCALE GENOMIC DNA]</scope>
    <source>
        <strain evidence="2 3">NIES-21</strain>
    </source>
</reference>
<evidence type="ECO:0000313" key="2">
    <source>
        <dbReference type="EMBL" id="BAY19239.1"/>
    </source>
</evidence>
<organism evidence="2 3">
    <name type="scientific">Anabaenopsis circularis NIES-21</name>
    <dbReference type="NCBI Taxonomy" id="1085406"/>
    <lineage>
        <taxon>Bacteria</taxon>
        <taxon>Bacillati</taxon>
        <taxon>Cyanobacteriota</taxon>
        <taxon>Cyanophyceae</taxon>
        <taxon>Nostocales</taxon>
        <taxon>Nodulariaceae</taxon>
        <taxon>Anabaenopsis</taxon>
    </lineage>
</organism>
<evidence type="ECO:0000313" key="3">
    <source>
        <dbReference type="Proteomes" id="UP000218287"/>
    </source>
</evidence>
<gene>
    <name evidence="2" type="ORF">NIES21_50990</name>
</gene>
<dbReference type="Proteomes" id="UP000218287">
    <property type="component" value="Chromosome"/>
</dbReference>